<dbReference type="AlphaFoldDB" id="A0AA39YTV5"/>
<dbReference type="SUPFAM" id="SSF89372">
    <property type="entry name" value="Fucose-specific lectin"/>
    <property type="match status" value="1"/>
</dbReference>
<organism evidence="2 3">
    <name type="scientific">Lasiodiplodia hormozganensis</name>
    <dbReference type="NCBI Taxonomy" id="869390"/>
    <lineage>
        <taxon>Eukaryota</taxon>
        <taxon>Fungi</taxon>
        <taxon>Dikarya</taxon>
        <taxon>Ascomycota</taxon>
        <taxon>Pezizomycotina</taxon>
        <taxon>Dothideomycetes</taxon>
        <taxon>Dothideomycetes incertae sedis</taxon>
        <taxon>Botryosphaeriales</taxon>
        <taxon>Botryosphaeriaceae</taxon>
        <taxon>Lasiodiplodia</taxon>
    </lineage>
</organism>
<proteinExistence type="predicted"/>
<comment type="caution">
    <text evidence="2">The sequence shown here is derived from an EMBL/GenBank/DDBJ whole genome shotgun (WGS) entry which is preliminary data.</text>
</comment>
<feature type="compositionally biased region" description="Low complexity" evidence="1">
    <location>
        <begin position="1"/>
        <end position="35"/>
    </location>
</feature>
<dbReference type="Gene3D" id="2.120.10.70">
    <property type="entry name" value="Fucose-specific lectin"/>
    <property type="match status" value="1"/>
</dbReference>
<accession>A0AA39YTV5</accession>
<evidence type="ECO:0000313" key="3">
    <source>
        <dbReference type="Proteomes" id="UP001175001"/>
    </source>
</evidence>
<gene>
    <name evidence="2" type="ORF">DIS24_g4649</name>
</gene>
<evidence type="ECO:0000256" key="1">
    <source>
        <dbReference type="SAM" id="MobiDB-lite"/>
    </source>
</evidence>
<protein>
    <recommendedName>
        <fullName evidence="4">Fucose-specific lectin</fullName>
    </recommendedName>
</protein>
<dbReference type="EMBL" id="JAUJDW010000017">
    <property type="protein sequence ID" value="KAK0658559.1"/>
    <property type="molecule type" value="Genomic_DNA"/>
</dbReference>
<reference evidence="2" key="1">
    <citation type="submission" date="2023-06" db="EMBL/GenBank/DDBJ databases">
        <title>Multi-omics analyses reveal the molecular pathogenesis toolkit of Lasiodiplodia hormozganensis, a cross-kingdom pathogen.</title>
        <authorList>
            <person name="Felix C."/>
            <person name="Meneses R."/>
            <person name="Goncalves M.F.M."/>
            <person name="Tilleman L."/>
            <person name="Duarte A.S."/>
            <person name="Jorrin-Novo J.V."/>
            <person name="Van De Peer Y."/>
            <person name="Deforce D."/>
            <person name="Van Nieuwerburgh F."/>
            <person name="Esteves A.C."/>
            <person name="Alves A."/>
        </authorList>
    </citation>
    <scope>NUCLEOTIDE SEQUENCE</scope>
    <source>
        <strain evidence="2">CBS 339.90</strain>
    </source>
</reference>
<keyword evidence="3" id="KW-1185">Reference proteome</keyword>
<feature type="region of interest" description="Disordered" evidence="1">
    <location>
        <begin position="1"/>
        <end position="39"/>
    </location>
</feature>
<sequence>MKKSNNTNDSGTSGDSTSSSSSGDDDSSSSSPSSSHSLLPSTRLASINYTDADGTQNHHVYYQLANKHIYGSAWNSSAPTTWRTFAVSTEASNIRNNTPLSASIYWWSTSRRDFRVYWLAPDNTVVGVISSNEPFGPYSTSSITDENFVAGPNSSIASYGRACADCANTNLVLFQDAADAVQVVLRNQGWKKAAIAESATGGPVVNGSDIVVGGVWSQSAATKYVSLYVAGEESGNATRLLWDGSDWLSDAELGAGVLPVQVDADAPRLAAFELGYNDTASFAARVVSAAGGGGVEVAAWDGDAGAEWARNTVETSSSGGSGLEMIAAGSSLAANQAGRVYGLVANGSLGEWAWSKADGFSFARWVDTTVE</sequence>
<name>A0AA39YTV5_9PEZI</name>
<dbReference type="Proteomes" id="UP001175001">
    <property type="component" value="Unassembled WGS sequence"/>
</dbReference>
<evidence type="ECO:0008006" key="4">
    <source>
        <dbReference type="Google" id="ProtNLM"/>
    </source>
</evidence>
<evidence type="ECO:0000313" key="2">
    <source>
        <dbReference type="EMBL" id="KAK0658559.1"/>
    </source>
</evidence>